<proteinExistence type="predicted"/>
<keyword evidence="3" id="KW-1185">Reference proteome</keyword>
<dbReference type="NCBIfam" id="NF038070">
    <property type="entry name" value="LmbU_fam_TF"/>
    <property type="match status" value="1"/>
</dbReference>
<dbReference type="EMBL" id="JAEKOZ010000042">
    <property type="protein sequence ID" value="MBJ3812697.1"/>
    <property type="molecule type" value="Genomic_DNA"/>
</dbReference>
<comment type="caution">
    <text evidence="2">The sequence shown here is derived from an EMBL/GenBank/DDBJ whole genome shotgun (WGS) entry which is preliminary data.</text>
</comment>
<sequence length="221" mass="25180">MPNLRHPTSNISGPQEKLTVDDRARTRRSSLSLPEYLPLEHWKTIGEQIFAIVDSSAWWLGDWLVFGQQTYPRRYRDAIEQTSLDYQTLRNYAWIARKFPPSRRRDGLSLQHHAEVAALPAPAQDHWLGEAEAHRWSRNELRRHLRAARGEPQDAGATEDVQVTASAEQCDRWEKAAQHMESDLNDWMIRKVDEAAATALGPEIADDAARSPHPDSSVASE</sequence>
<evidence type="ECO:0000256" key="1">
    <source>
        <dbReference type="SAM" id="MobiDB-lite"/>
    </source>
</evidence>
<gene>
    <name evidence="2" type="ORF">JGB26_37475</name>
</gene>
<feature type="region of interest" description="Disordered" evidence="1">
    <location>
        <begin position="1"/>
        <end position="26"/>
    </location>
</feature>
<evidence type="ECO:0000313" key="3">
    <source>
        <dbReference type="Proteomes" id="UP000634780"/>
    </source>
</evidence>
<evidence type="ECO:0000313" key="2">
    <source>
        <dbReference type="EMBL" id="MBJ3812697.1"/>
    </source>
</evidence>
<name>A0ABS0XHK1_9ACTN</name>
<feature type="region of interest" description="Disordered" evidence="1">
    <location>
        <begin position="200"/>
        <end position="221"/>
    </location>
</feature>
<protein>
    <submittedName>
        <fullName evidence="2">LmbU family transcriptional regulator</fullName>
    </submittedName>
</protein>
<dbReference type="InterPro" id="IPR049735">
    <property type="entry name" value="NovE/LmbU-like"/>
</dbReference>
<organism evidence="2 3">
    <name type="scientific">Streptomyces flavofungini</name>
    <dbReference type="NCBI Taxonomy" id="68200"/>
    <lineage>
        <taxon>Bacteria</taxon>
        <taxon>Bacillati</taxon>
        <taxon>Actinomycetota</taxon>
        <taxon>Actinomycetes</taxon>
        <taxon>Kitasatosporales</taxon>
        <taxon>Streptomycetaceae</taxon>
        <taxon>Streptomyces</taxon>
    </lineage>
</organism>
<dbReference type="Proteomes" id="UP000634780">
    <property type="component" value="Unassembled WGS sequence"/>
</dbReference>
<accession>A0ABS0XHK1</accession>
<feature type="compositionally biased region" description="Polar residues" evidence="1">
    <location>
        <begin position="1"/>
        <end position="13"/>
    </location>
</feature>
<reference evidence="2 3" key="1">
    <citation type="submission" date="2020-12" db="EMBL/GenBank/DDBJ databases">
        <title>Streptomyces typhae sp. nov., a novel endophytic actinomycete isolated from the root of cattail pollen (Typha angustifolia L.).</title>
        <authorList>
            <person name="Peng C."/>
            <person name="Liu C."/>
        </authorList>
    </citation>
    <scope>NUCLEOTIDE SEQUENCE [LARGE SCALE GENOMIC DNA]</scope>
    <source>
        <strain evidence="2 3">JCM 4753</strain>
    </source>
</reference>